<comment type="caution">
    <text evidence="1">The sequence shown here is derived from an EMBL/GenBank/DDBJ whole genome shotgun (WGS) entry which is preliminary data.</text>
</comment>
<dbReference type="EMBL" id="JAAVXB010000016">
    <property type="protein sequence ID" value="NKF24522.1"/>
    <property type="molecule type" value="Genomic_DNA"/>
</dbReference>
<protein>
    <submittedName>
        <fullName evidence="1">ATP-binding protein</fullName>
    </submittedName>
</protein>
<evidence type="ECO:0000313" key="2">
    <source>
        <dbReference type="Proteomes" id="UP000653472"/>
    </source>
</evidence>
<keyword evidence="1" id="KW-0067">ATP-binding</keyword>
<sequence length="619" mass="69328">MTDGIYRQPSSALRELISNAYDADATEVFIETDVPRFSQIRIRDNGAGMDEQMLARLVYHIGGSSKRTRFGKALGTTSAESPELTPKGRRLIGKIGIGLFSVSQLTSHFQIITKMKGASHRLIADVILRTYSEDIDESGDVPFESGSVKVFSVPAEDEEVQGTEIILLSVRPRARDILRSKDRWLRWAEEEVLLPEKRDPKASPPSWHVGFLLQESKEGAVDATYQYAPKIPWDGGDAPLSRFRKLFAAVADQVGTTTERPDLAGTLDTYLAALWSLSLSAPLDYIDKHPFDLTGKDDVLLYKLRNSGRGKADPVQLGENQTIREALSLSSGAADPAGGFRVFVDQVELRRPIKFAYWPQKRTSVGKAMMFVGAYRPDLSKVAAHVRGGTLEFEGYLFLNSKVVPKENNGVLIRINGSSGALFDDQFMKYQISEQTRLRQITSEIFVSSGLDAALNIDRESFNFAHPHYQILSNWLHLSLRQLANTHKALGDAVRQALTTQERARTAQKLEQFAQESWMRARREDLEPPPEVQVTDKPLEAEFLRKAGAIVYEKALVPMLIRSERETKLSADDRSRREQVLKAIATVLDGYGVLSDMPYAKQHELLDALLVIYFENNLK</sequence>
<dbReference type="Gene3D" id="3.30.565.10">
    <property type="entry name" value="Histidine kinase-like ATPase, C-terminal domain"/>
    <property type="match status" value="1"/>
</dbReference>
<proteinExistence type="predicted"/>
<evidence type="ECO:0000313" key="1">
    <source>
        <dbReference type="EMBL" id="NKF24522.1"/>
    </source>
</evidence>
<dbReference type="InterPro" id="IPR036890">
    <property type="entry name" value="HATPase_C_sf"/>
</dbReference>
<accession>A0A969WCP1</accession>
<dbReference type="Pfam" id="PF13589">
    <property type="entry name" value="HATPase_c_3"/>
    <property type="match status" value="1"/>
</dbReference>
<dbReference type="Proteomes" id="UP000653472">
    <property type="component" value="Unassembled WGS sequence"/>
</dbReference>
<reference evidence="1" key="1">
    <citation type="submission" date="2020-03" db="EMBL/GenBank/DDBJ databases">
        <title>Solimonas marina sp. nov., isolated from deep seawater of the Pacific Ocean.</title>
        <authorList>
            <person name="Liu X."/>
            <person name="Lai Q."/>
            <person name="Sun F."/>
            <person name="Gai Y."/>
            <person name="Li G."/>
            <person name="Shao Z."/>
        </authorList>
    </citation>
    <scope>NUCLEOTIDE SEQUENCE</scope>
    <source>
        <strain evidence="1">C16B3</strain>
    </source>
</reference>
<dbReference type="SUPFAM" id="SSF55874">
    <property type="entry name" value="ATPase domain of HSP90 chaperone/DNA topoisomerase II/histidine kinase"/>
    <property type="match status" value="1"/>
</dbReference>
<gene>
    <name evidence="1" type="ORF">G7Y82_19595</name>
</gene>
<dbReference type="AlphaFoldDB" id="A0A969WCP1"/>
<keyword evidence="2" id="KW-1185">Reference proteome</keyword>
<dbReference type="GO" id="GO:0005524">
    <property type="term" value="F:ATP binding"/>
    <property type="evidence" value="ECO:0007669"/>
    <property type="project" value="UniProtKB-KW"/>
</dbReference>
<keyword evidence="1" id="KW-0547">Nucleotide-binding</keyword>
<organism evidence="1 2">
    <name type="scientific">Solimonas marina</name>
    <dbReference type="NCBI Taxonomy" id="2714601"/>
    <lineage>
        <taxon>Bacteria</taxon>
        <taxon>Pseudomonadati</taxon>
        <taxon>Pseudomonadota</taxon>
        <taxon>Gammaproteobacteria</taxon>
        <taxon>Nevskiales</taxon>
        <taxon>Nevskiaceae</taxon>
        <taxon>Solimonas</taxon>
    </lineage>
</organism>
<name>A0A969WCP1_9GAMM</name>